<evidence type="ECO:0000313" key="1">
    <source>
        <dbReference type="EMBL" id="MBB4761763.1"/>
    </source>
</evidence>
<organism evidence="1 2">
    <name type="scientific">Actinoplanes digitatis</name>
    <dbReference type="NCBI Taxonomy" id="1868"/>
    <lineage>
        <taxon>Bacteria</taxon>
        <taxon>Bacillati</taxon>
        <taxon>Actinomycetota</taxon>
        <taxon>Actinomycetes</taxon>
        <taxon>Micromonosporales</taxon>
        <taxon>Micromonosporaceae</taxon>
        <taxon>Actinoplanes</taxon>
    </lineage>
</organism>
<comment type="caution">
    <text evidence="1">The sequence shown here is derived from an EMBL/GenBank/DDBJ whole genome shotgun (WGS) entry which is preliminary data.</text>
</comment>
<accession>A0A7W7HW25</accession>
<evidence type="ECO:0000313" key="2">
    <source>
        <dbReference type="Proteomes" id="UP000578112"/>
    </source>
</evidence>
<gene>
    <name evidence="1" type="ORF">BJ971_002319</name>
</gene>
<dbReference type="EMBL" id="JACHNH010000001">
    <property type="protein sequence ID" value="MBB4761763.1"/>
    <property type="molecule type" value="Genomic_DNA"/>
</dbReference>
<dbReference type="Proteomes" id="UP000578112">
    <property type="component" value="Unassembled WGS sequence"/>
</dbReference>
<protein>
    <submittedName>
        <fullName evidence="1">Uncharacterized protein</fullName>
    </submittedName>
</protein>
<reference evidence="1 2" key="1">
    <citation type="submission" date="2020-08" db="EMBL/GenBank/DDBJ databases">
        <title>Sequencing the genomes of 1000 actinobacteria strains.</title>
        <authorList>
            <person name="Klenk H.-P."/>
        </authorList>
    </citation>
    <scope>NUCLEOTIDE SEQUENCE [LARGE SCALE GENOMIC DNA]</scope>
    <source>
        <strain evidence="1 2">DSM 43149</strain>
    </source>
</reference>
<keyword evidence="2" id="KW-1185">Reference proteome</keyword>
<proteinExistence type="predicted"/>
<sequence>MVSHDGGASGGQDDSLFGTGIQQLIGMNVKEVVTRAGSFVIIDLVGPELPTRPLLDTAVLWIYMSAWRIDVEGYPVVGHEDARSDIREAVSLLGDRVLTGLEVDPGAIDATFRFGSISLKVFPMRFSVPEDGSGEVIHWAAWTPSGDVLAAGPGAWRSVMAASRSQLTAQLTYMRDYRP</sequence>
<dbReference type="AlphaFoldDB" id="A0A7W7HW25"/>
<name>A0A7W7HW25_9ACTN</name>
<dbReference type="RefSeq" id="WP_184992385.1">
    <property type="nucleotide sequence ID" value="NZ_BOMK01000001.1"/>
</dbReference>